<proteinExistence type="predicted"/>
<dbReference type="GO" id="GO:0016853">
    <property type="term" value="F:isomerase activity"/>
    <property type="evidence" value="ECO:0007669"/>
    <property type="project" value="UniProtKB-KW"/>
</dbReference>
<protein>
    <submittedName>
        <fullName evidence="4">Protein-disulfide isomerase</fullName>
    </submittedName>
</protein>
<evidence type="ECO:0000256" key="1">
    <source>
        <dbReference type="SAM" id="MobiDB-lite"/>
    </source>
</evidence>
<keyword evidence="4" id="KW-0413">Isomerase</keyword>
<feature type="transmembrane region" description="Helical" evidence="2">
    <location>
        <begin position="12"/>
        <end position="36"/>
    </location>
</feature>
<dbReference type="Pfam" id="PF13462">
    <property type="entry name" value="Thioredoxin_4"/>
    <property type="match status" value="1"/>
</dbReference>
<feature type="domain" description="Thioredoxin-like fold" evidence="3">
    <location>
        <begin position="61"/>
        <end position="223"/>
    </location>
</feature>
<evidence type="ECO:0000313" key="4">
    <source>
        <dbReference type="EMBL" id="TQI99818.1"/>
    </source>
</evidence>
<gene>
    <name evidence="4" type="ORF">FB475_6806</name>
</gene>
<keyword evidence="5" id="KW-1185">Reference proteome</keyword>
<dbReference type="PANTHER" id="PTHR35891:SF3">
    <property type="entry name" value="THIOL:DISULFIDE INTERCHANGE PROTEIN DSBL"/>
    <property type="match status" value="1"/>
</dbReference>
<keyword evidence="2" id="KW-1133">Transmembrane helix</keyword>
<dbReference type="AlphaFoldDB" id="A0A542D9R6"/>
<name>A0A542D9R6_9ACTN</name>
<dbReference type="PANTHER" id="PTHR35891">
    <property type="entry name" value="THIOL:DISULFIDE INTERCHANGE PROTEIN DSBA"/>
    <property type="match status" value="1"/>
</dbReference>
<dbReference type="InterPro" id="IPR050824">
    <property type="entry name" value="Thiol_disulfide_DsbA"/>
</dbReference>
<dbReference type="CDD" id="cd02972">
    <property type="entry name" value="DsbA_family"/>
    <property type="match status" value="1"/>
</dbReference>
<feature type="region of interest" description="Disordered" evidence="1">
    <location>
        <begin position="208"/>
        <end position="229"/>
    </location>
</feature>
<organism evidence="4 5">
    <name type="scientific">Kribbella jejuensis</name>
    <dbReference type="NCBI Taxonomy" id="236068"/>
    <lineage>
        <taxon>Bacteria</taxon>
        <taxon>Bacillati</taxon>
        <taxon>Actinomycetota</taxon>
        <taxon>Actinomycetes</taxon>
        <taxon>Propionibacteriales</taxon>
        <taxon>Kribbellaceae</taxon>
        <taxon>Kribbella</taxon>
    </lineage>
</organism>
<accession>A0A542D9R6</accession>
<dbReference type="Proteomes" id="UP000316298">
    <property type="component" value="Unassembled WGS sequence"/>
</dbReference>
<evidence type="ECO:0000256" key="2">
    <source>
        <dbReference type="SAM" id="Phobius"/>
    </source>
</evidence>
<sequence length="229" mass="24084">MSSTSTLQQKRRVAPGIVVVIVLVLALGAGVGVQYYRGHSKVEVASTGRTEPAVITGPGTSGKGVTVGKAGAKVNIDLYLDFRCPHCAEFEKDSGATIDKLVEDGTATLTYWPLQFVNPDSSPRLANAFAAAAANGKALSFVDELYGDFSKSWTSDQLIELGKQLGVGDAKYQQALQDNTYAGWLESVNKAADDRGVTGTPTVYVDGKQLPTDQLTPEGLQKAAAEAAS</sequence>
<dbReference type="InterPro" id="IPR036249">
    <property type="entry name" value="Thioredoxin-like_sf"/>
</dbReference>
<dbReference type="RefSeq" id="WP_238332607.1">
    <property type="nucleotide sequence ID" value="NZ_BAAAKA010000049.1"/>
</dbReference>
<reference evidence="4 5" key="1">
    <citation type="submission" date="2019-06" db="EMBL/GenBank/DDBJ databases">
        <title>Sequencing the genomes of 1000 actinobacteria strains.</title>
        <authorList>
            <person name="Klenk H.-P."/>
        </authorList>
    </citation>
    <scope>NUCLEOTIDE SEQUENCE [LARGE SCALE GENOMIC DNA]</scope>
    <source>
        <strain evidence="4 5">DSM 17305</strain>
    </source>
</reference>
<dbReference type="Gene3D" id="3.40.30.10">
    <property type="entry name" value="Glutaredoxin"/>
    <property type="match status" value="1"/>
</dbReference>
<comment type="caution">
    <text evidence="4">The sequence shown here is derived from an EMBL/GenBank/DDBJ whole genome shotgun (WGS) entry which is preliminary data.</text>
</comment>
<dbReference type="EMBL" id="VFMM01000004">
    <property type="protein sequence ID" value="TQI99818.1"/>
    <property type="molecule type" value="Genomic_DNA"/>
</dbReference>
<dbReference type="InterPro" id="IPR012336">
    <property type="entry name" value="Thioredoxin-like_fold"/>
</dbReference>
<keyword evidence="2" id="KW-0472">Membrane</keyword>
<evidence type="ECO:0000313" key="5">
    <source>
        <dbReference type="Proteomes" id="UP000316298"/>
    </source>
</evidence>
<keyword evidence="2" id="KW-0812">Transmembrane</keyword>
<evidence type="ECO:0000259" key="3">
    <source>
        <dbReference type="Pfam" id="PF13462"/>
    </source>
</evidence>
<dbReference type="SUPFAM" id="SSF52833">
    <property type="entry name" value="Thioredoxin-like"/>
    <property type="match status" value="1"/>
</dbReference>